<name>A0A5C4M6P2_9PSEU</name>
<dbReference type="OrthoDB" id="5189864at2"/>
<evidence type="ECO:0000256" key="1">
    <source>
        <dbReference type="SAM" id="MobiDB-lite"/>
    </source>
</evidence>
<keyword evidence="3" id="KW-1185">Reference proteome</keyword>
<evidence type="ECO:0008006" key="4">
    <source>
        <dbReference type="Google" id="ProtNLM"/>
    </source>
</evidence>
<reference evidence="2 3" key="1">
    <citation type="submission" date="2019-06" db="EMBL/GenBank/DDBJ databases">
        <title>Amycolatopsis alkalitolerans sp. nov., isolated from Gastrodia elata Blume.</title>
        <authorList>
            <person name="Narsing Rao M.P."/>
            <person name="Li W.J."/>
        </authorList>
    </citation>
    <scope>NUCLEOTIDE SEQUENCE [LARGE SCALE GENOMIC DNA]</scope>
    <source>
        <strain evidence="2 3">SYSUP0005</strain>
    </source>
</reference>
<gene>
    <name evidence="2" type="ORF">FG385_04410</name>
</gene>
<evidence type="ECO:0000313" key="2">
    <source>
        <dbReference type="EMBL" id="TNC28523.1"/>
    </source>
</evidence>
<dbReference type="AlphaFoldDB" id="A0A5C4M6P2"/>
<accession>A0A5C4M6P2</accession>
<dbReference type="Proteomes" id="UP000305546">
    <property type="component" value="Unassembled WGS sequence"/>
</dbReference>
<sequence length="197" mass="21187">MPSTRTDEVRKAVNTAVEQLRTPLLAALGAGNLAGQAVADAVGKARERVNESSEVARKNFEELPSDVTSLREKLDPAELRKLVDEYTEAALRLYNKLAESGEQAWDKFLAEPRVKSVLDQIEGASTDAREKVEEVLGLAAKRTHEAGEKVAEETAEAADKVEEAAPKSAPASKPATTPRRTTATAKAKKPAAPKTEE</sequence>
<feature type="compositionally biased region" description="Low complexity" evidence="1">
    <location>
        <begin position="166"/>
        <end position="185"/>
    </location>
</feature>
<proteinExistence type="predicted"/>
<feature type="compositionally biased region" description="Basic and acidic residues" evidence="1">
    <location>
        <begin position="143"/>
        <end position="165"/>
    </location>
</feature>
<protein>
    <recommendedName>
        <fullName evidence="4">Heparin-binding hemagglutinin</fullName>
    </recommendedName>
</protein>
<feature type="region of interest" description="Disordered" evidence="1">
    <location>
        <begin position="143"/>
        <end position="197"/>
    </location>
</feature>
<dbReference type="RefSeq" id="WP_139095301.1">
    <property type="nucleotide sequence ID" value="NZ_VDFW01000003.1"/>
</dbReference>
<organism evidence="2 3">
    <name type="scientific">Amycolatopsis alkalitolerans</name>
    <dbReference type="NCBI Taxonomy" id="2547244"/>
    <lineage>
        <taxon>Bacteria</taxon>
        <taxon>Bacillati</taxon>
        <taxon>Actinomycetota</taxon>
        <taxon>Actinomycetes</taxon>
        <taxon>Pseudonocardiales</taxon>
        <taxon>Pseudonocardiaceae</taxon>
        <taxon>Amycolatopsis</taxon>
    </lineage>
</organism>
<evidence type="ECO:0000313" key="3">
    <source>
        <dbReference type="Proteomes" id="UP000305546"/>
    </source>
</evidence>
<dbReference type="EMBL" id="VDFW01000003">
    <property type="protein sequence ID" value="TNC28523.1"/>
    <property type="molecule type" value="Genomic_DNA"/>
</dbReference>
<comment type="caution">
    <text evidence="2">The sequence shown here is derived from an EMBL/GenBank/DDBJ whole genome shotgun (WGS) entry which is preliminary data.</text>
</comment>